<accession>T1H5F5</accession>
<evidence type="ECO:0000256" key="7">
    <source>
        <dbReference type="SAM" id="Phobius"/>
    </source>
</evidence>
<dbReference type="AlphaFoldDB" id="T1H5F5"/>
<dbReference type="OMA" id="KHKYSAY"/>
<protein>
    <recommendedName>
        <fullName evidence="11">Zinc transporter foi</fullName>
    </recommendedName>
</protein>
<keyword evidence="5 7" id="KW-0472">Membrane</keyword>
<dbReference type="GO" id="GO:0030003">
    <property type="term" value="P:intracellular monoatomic cation homeostasis"/>
    <property type="evidence" value="ECO:0007669"/>
    <property type="project" value="TreeGrafter"/>
</dbReference>
<feature type="transmembrane region" description="Helical" evidence="7">
    <location>
        <begin position="299"/>
        <end position="319"/>
    </location>
</feature>
<feature type="compositionally biased region" description="Basic and acidic residues" evidence="6">
    <location>
        <begin position="85"/>
        <end position="100"/>
    </location>
</feature>
<evidence type="ECO:0000313" key="10">
    <source>
        <dbReference type="Proteomes" id="UP000015102"/>
    </source>
</evidence>
<evidence type="ECO:0000256" key="2">
    <source>
        <dbReference type="ARBA" id="ARBA00006939"/>
    </source>
</evidence>
<keyword evidence="4 7" id="KW-1133">Transmembrane helix</keyword>
<dbReference type="InterPro" id="IPR003689">
    <property type="entry name" value="ZIP"/>
</dbReference>
<evidence type="ECO:0000313" key="9">
    <source>
        <dbReference type="EnsemblMetazoa" id="MESCA011532-PA"/>
    </source>
</evidence>
<dbReference type="Pfam" id="PF02535">
    <property type="entry name" value="Zip"/>
    <property type="match status" value="1"/>
</dbReference>
<keyword evidence="8" id="KW-0732">Signal</keyword>
<dbReference type="GO" id="GO:0005385">
    <property type="term" value="F:zinc ion transmembrane transporter activity"/>
    <property type="evidence" value="ECO:0007669"/>
    <property type="project" value="TreeGrafter"/>
</dbReference>
<dbReference type="PANTHER" id="PTHR12191">
    <property type="entry name" value="SOLUTE CARRIER FAMILY 39"/>
    <property type="match status" value="1"/>
</dbReference>
<dbReference type="Proteomes" id="UP000015102">
    <property type="component" value="Unassembled WGS sequence"/>
</dbReference>
<dbReference type="HOGENOM" id="CLU_575258_0_0_1"/>
<feature type="region of interest" description="Disordered" evidence="6">
    <location>
        <begin position="363"/>
        <end position="388"/>
    </location>
</feature>
<sequence length="480" mass="54242">MARHIMAVCVVCLLCADHVPCKEHLGLGSGPGTANFQLQNTNNLYPTSSSYGQYYDQYVDATNSLPENYDMIPKSRRKSKRHANHEHNDHQQHERSYLHRPEITNNFLKQIFKEYGEENGTMNMTGLQKMLNKLGLYKLIEKDTENNTCASKDEVISRIHSHQSKKQQQQKKPHCSTENTSSLKNSIPCDDDTKPVAKPNNFTLNTFDIFNLCPIFLYQILAPTDLQNHGCINSSILKEIDSHDHHNFHGHDHEDDGYSENMFYVWLYAILSVLACSVLGLVGVSILPCMDSKFYKEVIQFFVALAIGTMSGDALLHLLPHAIAGQTEHNIIFKGLTAMGGMIFFYATEHGLTMVSEWRKSCKKKDKQQNNSARVLRDPAENSMNNSTGDKLCKAKYSSYPYCYDEIAMDTKNDMHQPNANHIHRKIGNNKVENGNTVPAVIGSSEHDLHETAQSLLSENFTPVSDVAQNIPVAIPRRRI</sequence>
<feature type="compositionally biased region" description="Basic residues" evidence="6">
    <location>
        <begin position="159"/>
        <end position="174"/>
    </location>
</feature>
<dbReference type="STRING" id="36166.T1H5F5"/>
<evidence type="ECO:0000256" key="8">
    <source>
        <dbReference type="SAM" id="SignalP"/>
    </source>
</evidence>
<dbReference type="EnsemblMetazoa" id="MESCA011532-RA">
    <property type="protein sequence ID" value="MESCA011532-PA"/>
    <property type="gene ID" value="MESCA011532"/>
</dbReference>
<comment type="subcellular location">
    <subcellularLocation>
        <location evidence="1">Membrane</location>
        <topology evidence="1">Multi-pass membrane protein</topology>
    </subcellularLocation>
</comment>
<dbReference type="EMBL" id="CAQQ02129993">
    <property type="status" value="NOT_ANNOTATED_CDS"/>
    <property type="molecule type" value="Genomic_DNA"/>
</dbReference>
<evidence type="ECO:0000256" key="6">
    <source>
        <dbReference type="SAM" id="MobiDB-lite"/>
    </source>
</evidence>
<proteinExistence type="inferred from homology"/>
<feature type="compositionally biased region" description="Polar residues" evidence="6">
    <location>
        <begin position="176"/>
        <end position="185"/>
    </location>
</feature>
<keyword evidence="10" id="KW-1185">Reference proteome</keyword>
<organism evidence="9 10">
    <name type="scientific">Megaselia scalaris</name>
    <name type="common">Humpbacked fly</name>
    <name type="synonym">Phora scalaris</name>
    <dbReference type="NCBI Taxonomy" id="36166"/>
    <lineage>
        <taxon>Eukaryota</taxon>
        <taxon>Metazoa</taxon>
        <taxon>Ecdysozoa</taxon>
        <taxon>Arthropoda</taxon>
        <taxon>Hexapoda</taxon>
        <taxon>Insecta</taxon>
        <taxon>Pterygota</taxon>
        <taxon>Neoptera</taxon>
        <taxon>Endopterygota</taxon>
        <taxon>Diptera</taxon>
        <taxon>Brachycera</taxon>
        <taxon>Muscomorpha</taxon>
        <taxon>Platypezoidea</taxon>
        <taxon>Phoridae</taxon>
        <taxon>Megaseliini</taxon>
        <taxon>Megaselia</taxon>
    </lineage>
</organism>
<keyword evidence="3 7" id="KW-0812">Transmembrane</keyword>
<feature type="transmembrane region" description="Helical" evidence="7">
    <location>
        <begin position="263"/>
        <end position="287"/>
    </location>
</feature>
<evidence type="ECO:0000256" key="5">
    <source>
        <dbReference type="ARBA" id="ARBA00023136"/>
    </source>
</evidence>
<evidence type="ECO:0000256" key="3">
    <source>
        <dbReference type="ARBA" id="ARBA00022692"/>
    </source>
</evidence>
<comment type="similarity">
    <text evidence="2">Belongs to the ZIP transporter (TC 2.A.5) family.</text>
</comment>
<feature type="signal peptide" evidence="8">
    <location>
        <begin position="1"/>
        <end position="21"/>
    </location>
</feature>
<dbReference type="InterPro" id="IPR050799">
    <property type="entry name" value="ZIP_Transporter"/>
</dbReference>
<name>T1H5F5_MEGSC</name>
<feature type="compositionally biased region" description="Basic residues" evidence="6">
    <location>
        <begin position="74"/>
        <end position="84"/>
    </location>
</feature>
<feature type="region of interest" description="Disordered" evidence="6">
    <location>
        <begin position="157"/>
        <end position="190"/>
    </location>
</feature>
<dbReference type="GO" id="GO:0005886">
    <property type="term" value="C:plasma membrane"/>
    <property type="evidence" value="ECO:0007669"/>
    <property type="project" value="TreeGrafter"/>
</dbReference>
<reference evidence="9" key="2">
    <citation type="submission" date="2015-06" db="UniProtKB">
        <authorList>
            <consortium name="EnsemblMetazoa"/>
        </authorList>
    </citation>
    <scope>IDENTIFICATION</scope>
</reference>
<evidence type="ECO:0000256" key="4">
    <source>
        <dbReference type="ARBA" id="ARBA00022989"/>
    </source>
</evidence>
<dbReference type="GO" id="GO:0071578">
    <property type="term" value="P:zinc ion import across plasma membrane"/>
    <property type="evidence" value="ECO:0007669"/>
    <property type="project" value="TreeGrafter"/>
</dbReference>
<feature type="region of interest" description="Disordered" evidence="6">
    <location>
        <begin position="66"/>
        <end position="100"/>
    </location>
</feature>
<reference evidence="10" key="1">
    <citation type="submission" date="2013-02" db="EMBL/GenBank/DDBJ databases">
        <authorList>
            <person name="Hughes D."/>
        </authorList>
    </citation>
    <scope>NUCLEOTIDE SEQUENCE</scope>
    <source>
        <strain>Durham</strain>
        <strain evidence="10">NC isolate 2 -- Noor lab</strain>
    </source>
</reference>
<dbReference type="PANTHER" id="PTHR12191:SF37">
    <property type="entry name" value="ZINC TRANSPORTER FOI"/>
    <property type="match status" value="1"/>
</dbReference>
<dbReference type="EMBL" id="CAQQ02129992">
    <property type="status" value="NOT_ANNOTATED_CDS"/>
    <property type="molecule type" value="Genomic_DNA"/>
</dbReference>
<evidence type="ECO:0000256" key="1">
    <source>
        <dbReference type="ARBA" id="ARBA00004141"/>
    </source>
</evidence>
<dbReference type="GO" id="GO:0140410">
    <property type="term" value="F:monoatomic cation:bicarbonate symporter activity"/>
    <property type="evidence" value="ECO:0007669"/>
    <property type="project" value="TreeGrafter"/>
</dbReference>
<feature type="transmembrane region" description="Helical" evidence="7">
    <location>
        <begin position="331"/>
        <end position="355"/>
    </location>
</feature>
<evidence type="ECO:0008006" key="11">
    <source>
        <dbReference type="Google" id="ProtNLM"/>
    </source>
</evidence>
<feature type="chain" id="PRO_5004588737" description="Zinc transporter foi" evidence="8">
    <location>
        <begin position="22"/>
        <end position="480"/>
    </location>
</feature>